<dbReference type="GO" id="GO:0006012">
    <property type="term" value="P:galactose metabolic process"/>
    <property type="evidence" value="ECO:0007669"/>
    <property type="project" value="InterPro"/>
</dbReference>
<dbReference type="EMBL" id="DTBZ01000155">
    <property type="protein sequence ID" value="HGQ18939.1"/>
    <property type="molecule type" value="Genomic_DNA"/>
</dbReference>
<keyword evidence="3" id="KW-0547">Nucleotide-binding</keyword>
<dbReference type="InterPro" id="IPR019539">
    <property type="entry name" value="GalKase_N"/>
</dbReference>
<dbReference type="SUPFAM" id="SSF54211">
    <property type="entry name" value="Ribosomal protein S5 domain 2-like"/>
    <property type="match status" value="1"/>
</dbReference>
<reference evidence="9" key="1">
    <citation type="journal article" date="2020" name="mSystems">
        <title>Genome- and Community-Level Interaction Insights into Carbon Utilization and Element Cycling Functions of Hydrothermarchaeota in Hydrothermal Sediment.</title>
        <authorList>
            <person name="Zhou Z."/>
            <person name="Liu Y."/>
            <person name="Xu W."/>
            <person name="Pan J."/>
            <person name="Luo Z.H."/>
            <person name="Li M."/>
        </authorList>
    </citation>
    <scope>NUCLEOTIDE SEQUENCE [LARGE SCALE GENOMIC DNA]</scope>
    <source>
        <strain evidence="9">SpSt-618</strain>
        <strain evidence="10">SpSt-657</strain>
    </source>
</reference>
<proteinExistence type="inferred from homology"/>
<evidence type="ECO:0000256" key="3">
    <source>
        <dbReference type="ARBA" id="ARBA00022741"/>
    </source>
</evidence>
<dbReference type="InterPro" id="IPR006204">
    <property type="entry name" value="GHMP_kinase_N_dom"/>
</dbReference>
<keyword evidence="2" id="KW-0808">Transferase</keyword>
<dbReference type="AlphaFoldDB" id="A0A7J3I9D9"/>
<evidence type="ECO:0000259" key="6">
    <source>
        <dbReference type="Pfam" id="PF00288"/>
    </source>
</evidence>
<evidence type="ECO:0000256" key="5">
    <source>
        <dbReference type="ARBA" id="ARBA00022840"/>
    </source>
</evidence>
<dbReference type="InterPro" id="IPR036554">
    <property type="entry name" value="GHMP_kinase_C_sf"/>
</dbReference>
<dbReference type="SUPFAM" id="SSF55060">
    <property type="entry name" value="GHMP Kinase, C-terminal domain"/>
    <property type="match status" value="1"/>
</dbReference>
<feature type="domain" description="GHMP kinase N-terminal" evidence="6">
    <location>
        <begin position="97"/>
        <end position="180"/>
    </location>
</feature>
<sequence>MDTIEKVVNGFKERYGQEPNSIASAPGRLDFLNTHQDYKGLPVVAVGVNLRTYVAIRKSNEKYCEIFSENIGLKDEFNIDNISLVRGRWFGDYLRASIIALRKHGYDVTGFRAYINSEIPIASGLGSSAALTVAFIKALDSEFNLKLSKKEIAELAFEAENQIMGIPCGRLDQYASSYGGVVLINTRPPYNVDELRFSKGLFIVVDSGIRHSTADIHPNRQREIEEGLRELLSMEIPNHIRNKLGYRFWEPKWEELSEDELKPYLANINRISLNRILFTLRMHRSTIIAIKIMKGEKISIDEISTAIEISKGEVEGILNTSDWDLRLLGIVMLYQHRLLGELYNVSLPELDRIVIEITNSGAYGAKLSGAGLGGAVIGLVKDSKIGKKALSKVIGSYATNGYIVNVDIGVTTH</sequence>
<evidence type="ECO:0000256" key="2">
    <source>
        <dbReference type="ARBA" id="ARBA00022679"/>
    </source>
</evidence>
<dbReference type="GO" id="GO:0005829">
    <property type="term" value="C:cytosol"/>
    <property type="evidence" value="ECO:0007669"/>
    <property type="project" value="TreeGrafter"/>
</dbReference>
<dbReference type="PANTHER" id="PTHR10457">
    <property type="entry name" value="MEVALONATE KINASE/GALACTOKINASE"/>
    <property type="match status" value="1"/>
</dbReference>
<evidence type="ECO:0000259" key="8">
    <source>
        <dbReference type="Pfam" id="PF10509"/>
    </source>
</evidence>
<dbReference type="Gene3D" id="3.30.230.10">
    <property type="match status" value="1"/>
</dbReference>
<dbReference type="PIRSF" id="PIRSF000530">
    <property type="entry name" value="Galactokinase"/>
    <property type="match status" value="1"/>
</dbReference>
<dbReference type="PRINTS" id="PR00473">
    <property type="entry name" value="GALCTOKINASE"/>
</dbReference>
<dbReference type="GO" id="GO:0004335">
    <property type="term" value="F:galactokinase activity"/>
    <property type="evidence" value="ECO:0007669"/>
    <property type="project" value="InterPro"/>
</dbReference>
<dbReference type="Pfam" id="PF08544">
    <property type="entry name" value="GHMP_kinases_C"/>
    <property type="match status" value="1"/>
</dbReference>
<dbReference type="GO" id="GO:0005524">
    <property type="term" value="F:ATP binding"/>
    <property type="evidence" value="ECO:0007669"/>
    <property type="project" value="UniProtKB-KW"/>
</dbReference>
<protein>
    <submittedName>
        <fullName evidence="9">GHMP kinase</fullName>
    </submittedName>
</protein>
<dbReference type="InterPro" id="IPR014721">
    <property type="entry name" value="Ribsml_uS5_D2-typ_fold_subgr"/>
</dbReference>
<comment type="caution">
    <text evidence="9">The sequence shown here is derived from an EMBL/GenBank/DDBJ whole genome shotgun (WGS) entry which is preliminary data.</text>
</comment>
<organism evidence="9">
    <name type="scientific">Ignisphaera aggregans</name>
    <dbReference type="NCBI Taxonomy" id="334771"/>
    <lineage>
        <taxon>Archaea</taxon>
        <taxon>Thermoproteota</taxon>
        <taxon>Thermoprotei</taxon>
        <taxon>Desulfurococcales</taxon>
        <taxon>Desulfurococcaceae</taxon>
        <taxon>Ignisphaera</taxon>
    </lineage>
</organism>
<evidence type="ECO:0000313" key="10">
    <source>
        <dbReference type="EMBL" id="HGQ18939.1"/>
    </source>
</evidence>
<dbReference type="PANTHER" id="PTHR10457:SF7">
    <property type="entry name" value="GALACTOKINASE-RELATED"/>
    <property type="match status" value="1"/>
</dbReference>
<comment type="similarity">
    <text evidence="1">Belongs to the GHMP kinase family. GalK subfamily.</text>
</comment>
<dbReference type="InterPro" id="IPR020568">
    <property type="entry name" value="Ribosomal_Su5_D2-typ_SF"/>
</dbReference>
<gene>
    <name evidence="9" type="ORF">ENT87_07600</name>
    <name evidence="10" type="ORF">ENU30_08220</name>
</gene>
<dbReference type="InterPro" id="IPR013750">
    <property type="entry name" value="GHMP_kinase_C_dom"/>
</dbReference>
<feature type="domain" description="Galactokinase N-terminal" evidence="8">
    <location>
        <begin position="11"/>
        <end position="58"/>
    </location>
</feature>
<dbReference type="InterPro" id="IPR006206">
    <property type="entry name" value="Mevalonate/galactokinase"/>
</dbReference>
<evidence type="ECO:0000313" key="9">
    <source>
        <dbReference type="EMBL" id="HGN37390.1"/>
    </source>
</evidence>
<keyword evidence="4 9" id="KW-0418">Kinase</keyword>
<feature type="domain" description="GHMP kinase C-terminal" evidence="7">
    <location>
        <begin position="324"/>
        <end position="393"/>
    </location>
</feature>
<name>A0A7J3I9D9_9CREN</name>
<keyword evidence="5" id="KW-0067">ATP-binding</keyword>
<dbReference type="Pfam" id="PF10509">
    <property type="entry name" value="GalKase_gal_bdg"/>
    <property type="match status" value="1"/>
</dbReference>
<accession>A0A7J3I9D9</accession>
<dbReference type="InterPro" id="IPR000705">
    <property type="entry name" value="Galactokinase"/>
</dbReference>
<evidence type="ECO:0000256" key="4">
    <source>
        <dbReference type="ARBA" id="ARBA00022777"/>
    </source>
</evidence>
<dbReference type="EMBL" id="DTAI01000224">
    <property type="protein sequence ID" value="HGN37390.1"/>
    <property type="molecule type" value="Genomic_DNA"/>
</dbReference>
<dbReference type="InterPro" id="IPR006203">
    <property type="entry name" value="GHMP_knse_ATP-bd_CS"/>
</dbReference>
<evidence type="ECO:0000259" key="7">
    <source>
        <dbReference type="Pfam" id="PF08544"/>
    </source>
</evidence>
<evidence type="ECO:0000256" key="1">
    <source>
        <dbReference type="ARBA" id="ARBA00006566"/>
    </source>
</evidence>
<dbReference type="Gene3D" id="3.30.70.890">
    <property type="entry name" value="GHMP kinase, C-terminal domain"/>
    <property type="match status" value="1"/>
</dbReference>
<dbReference type="Pfam" id="PF00288">
    <property type="entry name" value="GHMP_kinases_N"/>
    <property type="match status" value="1"/>
</dbReference>
<dbReference type="PROSITE" id="PS00627">
    <property type="entry name" value="GHMP_KINASES_ATP"/>
    <property type="match status" value="1"/>
</dbReference>
<dbReference type="PRINTS" id="PR00959">
    <property type="entry name" value="MEVGALKINASE"/>
</dbReference>